<evidence type="ECO:0000259" key="2">
    <source>
        <dbReference type="Pfam" id="PF12214"/>
    </source>
</evidence>
<dbReference type="PANTHER" id="PTHR14326:SF15">
    <property type="entry name" value="OS06G0130200 PROTEIN"/>
    <property type="match status" value="1"/>
</dbReference>
<dbReference type="Pfam" id="PF12214">
    <property type="entry name" value="TPX2_importin"/>
    <property type="match status" value="1"/>
</dbReference>
<gene>
    <name evidence="3" type="ORF">Cgig2_002475</name>
</gene>
<evidence type="ECO:0000256" key="1">
    <source>
        <dbReference type="SAM" id="MobiDB-lite"/>
    </source>
</evidence>
<name>A0A9Q1KUX6_9CARY</name>
<organism evidence="3 4">
    <name type="scientific">Carnegiea gigantea</name>
    <dbReference type="NCBI Taxonomy" id="171969"/>
    <lineage>
        <taxon>Eukaryota</taxon>
        <taxon>Viridiplantae</taxon>
        <taxon>Streptophyta</taxon>
        <taxon>Embryophyta</taxon>
        <taxon>Tracheophyta</taxon>
        <taxon>Spermatophyta</taxon>
        <taxon>Magnoliopsida</taxon>
        <taxon>eudicotyledons</taxon>
        <taxon>Gunneridae</taxon>
        <taxon>Pentapetalae</taxon>
        <taxon>Caryophyllales</taxon>
        <taxon>Cactineae</taxon>
        <taxon>Cactaceae</taxon>
        <taxon>Cactoideae</taxon>
        <taxon>Echinocereeae</taxon>
        <taxon>Carnegiea</taxon>
    </lineage>
</organism>
<evidence type="ECO:0000313" key="4">
    <source>
        <dbReference type="Proteomes" id="UP001153076"/>
    </source>
</evidence>
<feature type="compositionally biased region" description="Polar residues" evidence="1">
    <location>
        <begin position="206"/>
        <end position="217"/>
    </location>
</feature>
<evidence type="ECO:0000313" key="3">
    <source>
        <dbReference type="EMBL" id="KAJ8449343.1"/>
    </source>
</evidence>
<comment type="caution">
    <text evidence="3">The sequence shown here is derived from an EMBL/GenBank/DDBJ whole genome shotgun (WGS) entry which is preliminary data.</text>
</comment>
<feature type="compositionally biased region" description="Polar residues" evidence="1">
    <location>
        <begin position="341"/>
        <end position="356"/>
    </location>
</feature>
<feature type="compositionally biased region" description="Basic and acidic residues" evidence="1">
    <location>
        <begin position="194"/>
        <end position="205"/>
    </location>
</feature>
<reference evidence="3" key="1">
    <citation type="submission" date="2022-04" db="EMBL/GenBank/DDBJ databases">
        <title>Carnegiea gigantea Genome sequencing and assembly v2.</title>
        <authorList>
            <person name="Copetti D."/>
            <person name="Sanderson M.J."/>
            <person name="Burquez A."/>
            <person name="Wojciechowski M.F."/>
        </authorList>
    </citation>
    <scope>NUCLEOTIDE SEQUENCE</scope>
    <source>
        <strain evidence="3">SGP5-SGP5p</strain>
        <tissue evidence="3">Aerial part</tissue>
    </source>
</reference>
<feature type="domain" description="TPX2 central" evidence="2">
    <location>
        <begin position="260"/>
        <end position="426"/>
    </location>
</feature>
<dbReference type="Proteomes" id="UP001153076">
    <property type="component" value="Unassembled WGS sequence"/>
</dbReference>
<dbReference type="InterPro" id="IPR027330">
    <property type="entry name" value="TPX2_central_dom"/>
</dbReference>
<dbReference type="GO" id="GO:0005880">
    <property type="term" value="C:nuclear microtubule"/>
    <property type="evidence" value="ECO:0007669"/>
    <property type="project" value="TreeGrafter"/>
</dbReference>
<proteinExistence type="predicted"/>
<dbReference type="PANTHER" id="PTHR14326">
    <property type="entry name" value="TARGETING PROTEIN FOR XKLP2"/>
    <property type="match status" value="1"/>
</dbReference>
<feature type="region of interest" description="Disordered" evidence="1">
    <location>
        <begin position="461"/>
        <end position="485"/>
    </location>
</feature>
<accession>A0A9Q1KUX6</accession>
<dbReference type="GO" id="GO:0060236">
    <property type="term" value="P:regulation of mitotic spindle organization"/>
    <property type="evidence" value="ECO:0007669"/>
    <property type="project" value="InterPro"/>
</dbReference>
<dbReference type="GO" id="GO:0030295">
    <property type="term" value="F:protein kinase activator activity"/>
    <property type="evidence" value="ECO:0007669"/>
    <property type="project" value="TreeGrafter"/>
</dbReference>
<dbReference type="OrthoDB" id="1684416at2759"/>
<dbReference type="EMBL" id="JAKOGI010000022">
    <property type="protein sequence ID" value="KAJ8449343.1"/>
    <property type="molecule type" value="Genomic_DNA"/>
</dbReference>
<dbReference type="AlphaFoldDB" id="A0A9Q1KUX6"/>
<dbReference type="GO" id="GO:0008017">
    <property type="term" value="F:microtubule binding"/>
    <property type="evidence" value="ECO:0007669"/>
    <property type="project" value="TreeGrafter"/>
</dbReference>
<sequence>MEEEMEIEEEQEVMVYEVVEVDFDYEFDAPRFFDFTRPESEPEVRHSEAWFDSASSYPPSPFVAKLFPREDLYSEKINASSKSKYDSGLSFVDGDTHVADDAEYCDRDESCRDVEESRQVLLQNLKSGNLTNVQNHVEGLLGGSSRVLSFFNHLANDVKKTKTKSLAKKPSLPRSSTLMKPTASQLAKQNQRRQACDSRSQKNEHTSTAQIGIENQASKRQKLDGGLLRRIVDMKQQINLARKVPTKDSAVKGMILQTKLRITIPREPDLETSHRAGRIRSTSINEAGNPPATARRFKARPLNRKILEAPMQSMPKKSIPQLPDFQAFHLKTTERAKQHASAPTTSGANCQTDKGLNKTSANHISEIGHKDPKRSDSSDVSKTAACQTLHNFKARPLDSKILTSRGDIGVFRNSKREVTVPKEFEFQTAKRNQQNPPIELFSKLSLNGESQLKSCGKLEHSQRTSIPSKMTCHRNEKPDTQSGKQMQSIANGGIGETGTQIGISRTFGSWIQ</sequence>
<protein>
    <recommendedName>
        <fullName evidence="2">TPX2 central domain-containing protein</fullName>
    </recommendedName>
</protein>
<feature type="region of interest" description="Disordered" evidence="1">
    <location>
        <begin position="161"/>
        <end position="217"/>
    </location>
</feature>
<feature type="region of interest" description="Disordered" evidence="1">
    <location>
        <begin position="333"/>
        <end position="356"/>
    </location>
</feature>
<dbReference type="GO" id="GO:0090307">
    <property type="term" value="P:mitotic spindle assembly"/>
    <property type="evidence" value="ECO:0007669"/>
    <property type="project" value="TreeGrafter"/>
</dbReference>
<dbReference type="InterPro" id="IPR009675">
    <property type="entry name" value="TPX2_fam"/>
</dbReference>
<dbReference type="GO" id="GO:0005819">
    <property type="term" value="C:spindle"/>
    <property type="evidence" value="ECO:0007669"/>
    <property type="project" value="InterPro"/>
</dbReference>
<feature type="compositionally biased region" description="Polar residues" evidence="1">
    <location>
        <begin position="174"/>
        <end position="193"/>
    </location>
</feature>
<keyword evidence="4" id="KW-1185">Reference proteome</keyword>